<dbReference type="PANTHER" id="PTHR11099:SF0">
    <property type="entry name" value="VACUOLAR PROTEIN SORTING-ASSOCIATED PROTEIN 35"/>
    <property type="match status" value="1"/>
</dbReference>
<dbReference type="PANTHER" id="PTHR11099">
    <property type="entry name" value="VACUOLAR SORTING PROTEIN 35"/>
    <property type="match status" value="1"/>
</dbReference>
<protein>
    <recommendedName>
        <fullName evidence="6">Vacuolar protein sorting-associated protein 35</fullName>
    </recommendedName>
</protein>
<dbReference type="OrthoDB" id="10258141at2759"/>
<evidence type="ECO:0000256" key="6">
    <source>
        <dbReference type="PIRNR" id="PIRNR009375"/>
    </source>
</evidence>
<proteinExistence type="inferred from homology"/>
<organism evidence="7">
    <name type="scientific">Oppiella nova</name>
    <dbReference type="NCBI Taxonomy" id="334625"/>
    <lineage>
        <taxon>Eukaryota</taxon>
        <taxon>Metazoa</taxon>
        <taxon>Ecdysozoa</taxon>
        <taxon>Arthropoda</taxon>
        <taxon>Chelicerata</taxon>
        <taxon>Arachnida</taxon>
        <taxon>Acari</taxon>
        <taxon>Acariformes</taxon>
        <taxon>Sarcoptiformes</taxon>
        <taxon>Oribatida</taxon>
        <taxon>Brachypylina</taxon>
        <taxon>Oppioidea</taxon>
        <taxon>Oppiidae</taxon>
        <taxon>Oppiella</taxon>
    </lineage>
</organism>
<keyword evidence="3 6" id="KW-0813">Transport</keyword>
<evidence type="ECO:0000256" key="1">
    <source>
        <dbReference type="ARBA" id="ARBA00004170"/>
    </source>
</evidence>
<comment type="similarity">
    <text evidence="2 6">Belongs to the VPS35 family.</text>
</comment>
<dbReference type="GO" id="GO:0030906">
    <property type="term" value="C:retromer, cargo-selective complex"/>
    <property type="evidence" value="ECO:0007669"/>
    <property type="project" value="InterPro"/>
</dbReference>
<comment type="function">
    <text evidence="6">Plays a role in vesicular protein sorting.</text>
</comment>
<dbReference type="GO" id="GO:0005770">
    <property type="term" value="C:late endosome"/>
    <property type="evidence" value="ECO:0007669"/>
    <property type="project" value="TreeGrafter"/>
</dbReference>
<keyword evidence="4 6" id="KW-0653">Protein transport</keyword>
<dbReference type="EMBL" id="OC916381">
    <property type="protein sequence ID" value="CAD7644081.1"/>
    <property type="molecule type" value="Genomic_DNA"/>
</dbReference>
<reference evidence="7" key="1">
    <citation type="submission" date="2020-11" db="EMBL/GenBank/DDBJ databases">
        <authorList>
            <person name="Tran Van P."/>
        </authorList>
    </citation>
    <scope>NUCLEOTIDE SEQUENCE</scope>
</reference>
<keyword evidence="5" id="KW-0472">Membrane</keyword>
<dbReference type="GO" id="GO:0042147">
    <property type="term" value="P:retrograde transport, endosome to Golgi"/>
    <property type="evidence" value="ECO:0007669"/>
    <property type="project" value="InterPro"/>
</dbReference>
<evidence type="ECO:0000256" key="4">
    <source>
        <dbReference type="ARBA" id="ARBA00022927"/>
    </source>
</evidence>
<dbReference type="Pfam" id="PF03635">
    <property type="entry name" value="Vps35"/>
    <property type="match status" value="2"/>
</dbReference>
<dbReference type="PIRSF" id="PIRSF009375">
    <property type="entry name" value="Retromer_Vps35"/>
    <property type="match status" value="1"/>
</dbReference>
<dbReference type="GO" id="GO:0005829">
    <property type="term" value="C:cytosol"/>
    <property type="evidence" value="ECO:0007669"/>
    <property type="project" value="GOC"/>
</dbReference>
<dbReference type="Gene3D" id="1.25.40.660">
    <property type="entry name" value="Vacuolar protein sorting-associated protein 35, helical subcomplex Vps35-C"/>
    <property type="match status" value="1"/>
</dbReference>
<accession>A0A7R9LLU8</accession>
<evidence type="ECO:0000256" key="3">
    <source>
        <dbReference type="ARBA" id="ARBA00022448"/>
    </source>
</evidence>
<comment type="subcellular location">
    <subcellularLocation>
        <location evidence="1">Membrane</location>
        <topology evidence="1">Peripheral membrane protein</topology>
    </subcellularLocation>
</comment>
<dbReference type="GO" id="GO:0006886">
    <property type="term" value="P:intracellular protein transport"/>
    <property type="evidence" value="ECO:0007669"/>
    <property type="project" value="TreeGrafter"/>
</dbReference>
<dbReference type="EMBL" id="CAJPVJ010001556">
    <property type="protein sequence ID" value="CAG2164930.1"/>
    <property type="molecule type" value="Genomic_DNA"/>
</dbReference>
<evidence type="ECO:0000256" key="5">
    <source>
        <dbReference type="ARBA" id="ARBA00023136"/>
    </source>
</evidence>
<dbReference type="InterPro" id="IPR005378">
    <property type="entry name" value="Vps35"/>
</dbReference>
<gene>
    <name evidence="7" type="ORF">ONB1V03_LOCUS4477</name>
</gene>
<evidence type="ECO:0000313" key="7">
    <source>
        <dbReference type="EMBL" id="CAD7644081.1"/>
    </source>
</evidence>
<evidence type="ECO:0000313" key="8">
    <source>
        <dbReference type="Proteomes" id="UP000728032"/>
    </source>
</evidence>
<sequence length="757" mass="86858">MPLQTTPMASPTEEQQEKLLDESLGIVKVQSFQMKCCLDKGKLMEALKHASNMLSELRTSLLSPKSYYELYMSVTDQLRHLEMYLLDEFQRGRKMADLYELVQYAGNIIPRLYLLITVGLVYMKTTPGCRKDILKDLVEMCRGVQHPLRGLFLRNYLLQSCRNVLPDVTEDVVLSSGDPKEDKPGCVQDSIDFILLNFAEMNKLWVRMQHIGHTRDKDRREKERLELRLLVGTNLVRLSQLESVDLEVYKKVVLPGILEQVVSCRDSIAQEYLMECLIQVFPDEFHLATLQPFLNSCAQLTQNVNVKNIIIALIDRLAMSKDIELPHDLFDIFAKQISQIIQTRTDISLEDIFFKLPFNYGSSNGVTGLSPIKMSLKLSAYKDLLKETAAHDLHKEVTLSLINSALENNAEEAVEESDRLTLEEMEVFLSQICDPLINGKNSGIDIDENDEDFIDEQLLLSRFIHFLFLPQSLQNSTQLDNYYLLLSSARKILSSGGPKRIRYTYPSLVFEALKLALKYSAEGDSSEDRDPKWEKKCQKIFQFVNQTIGSLMKESNCSELCLKLFLQSAQNAAKTKVDNRETIAYEFISQAFSIYEEEINDFKSQLFCLLLIISTVKEIKFEIEDNYSPLKSQCCLNGAKLVKKSDQIRAILAASLLFVDYENNTIESDLMKCIKKCYKIASNVLDIELQLQLYVEILSHLTLLLRFNDKDIEELCRQLVEKIDEQSKETALSELIQRQYSNNISLLKHKNIVKSSD</sequence>
<dbReference type="AlphaFoldDB" id="A0A7R9LLU8"/>
<dbReference type="InterPro" id="IPR042491">
    <property type="entry name" value="Vps35_C"/>
</dbReference>
<dbReference type="Proteomes" id="UP000728032">
    <property type="component" value="Unassembled WGS sequence"/>
</dbReference>
<name>A0A7R9LLU8_9ACAR</name>
<evidence type="ECO:0000256" key="2">
    <source>
        <dbReference type="ARBA" id="ARBA00006536"/>
    </source>
</evidence>
<keyword evidence="8" id="KW-1185">Reference proteome</keyword>